<dbReference type="eggNOG" id="COG2891">
    <property type="taxonomic scope" value="Bacteria"/>
</dbReference>
<sequence>MYNFYIYKICNIYCSFAVAIILQYVLFFSITWYLQPSWTMMLLIYWIVLIPNKINIGTGFFLGLILDCISCSTLGIQTLSMSIISYLTIRKIYLFRHTYVWQQSIFIVLFSFINQNIKFLIQFLMFSVSYSPKIFYNCILDGIMWPVLIFLIHKINNSSKIC</sequence>
<keyword evidence="6 9" id="KW-1133">Transmembrane helix</keyword>
<keyword evidence="4 9" id="KW-0812">Transmembrane</keyword>
<name>Q7VRC2_BLOFL</name>
<evidence type="ECO:0000256" key="1">
    <source>
        <dbReference type="ARBA" id="ARBA00004651"/>
    </source>
</evidence>
<dbReference type="InterPro" id="IPR026034">
    <property type="entry name" value="MreD_proteobac"/>
</dbReference>
<dbReference type="AlphaFoldDB" id="Q7VRC2"/>
<organism evidence="10 11">
    <name type="scientific">Blochmanniella floridana</name>
    <dbReference type="NCBI Taxonomy" id="203907"/>
    <lineage>
        <taxon>Bacteria</taxon>
        <taxon>Pseudomonadati</taxon>
        <taxon>Pseudomonadota</taxon>
        <taxon>Gammaproteobacteria</taxon>
        <taxon>Enterobacterales</taxon>
        <taxon>Enterobacteriaceae</taxon>
        <taxon>ant endosymbionts</taxon>
        <taxon>Candidatus Blochmanniella</taxon>
    </lineage>
</organism>
<comment type="subcellular location">
    <subcellularLocation>
        <location evidence="8">Cell inner membrane</location>
    </subcellularLocation>
    <subcellularLocation>
        <location evidence="1">Cell membrane</location>
        <topology evidence="1">Multi-pass membrane protein</topology>
    </subcellularLocation>
</comment>
<keyword evidence="7 8" id="KW-0472">Membrane</keyword>
<keyword evidence="8" id="KW-0997">Cell inner membrane</keyword>
<evidence type="ECO:0000313" key="11">
    <source>
        <dbReference type="Proteomes" id="UP000002192"/>
    </source>
</evidence>
<evidence type="ECO:0000256" key="4">
    <source>
        <dbReference type="ARBA" id="ARBA00022692"/>
    </source>
</evidence>
<protein>
    <recommendedName>
        <fullName evidence="8">Rod shape-determining protein MreD</fullName>
    </recommendedName>
</protein>
<dbReference type="STRING" id="203907.Bfl296"/>
<dbReference type="Proteomes" id="UP000002192">
    <property type="component" value="Chromosome"/>
</dbReference>
<keyword evidence="5 8" id="KW-0133">Cell shape</keyword>
<dbReference type="InterPro" id="IPR007227">
    <property type="entry name" value="Cell_shape_determining_MreD"/>
</dbReference>
<evidence type="ECO:0000256" key="2">
    <source>
        <dbReference type="ARBA" id="ARBA00007776"/>
    </source>
</evidence>
<feature type="transmembrane region" description="Helical" evidence="9">
    <location>
        <begin position="134"/>
        <end position="152"/>
    </location>
</feature>
<dbReference type="PANTHER" id="PTHR37484:SF1">
    <property type="entry name" value="ROD SHAPE-DETERMINING PROTEIN MRED"/>
    <property type="match status" value="1"/>
</dbReference>
<dbReference type="OrthoDB" id="6647425at2"/>
<evidence type="ECO:0000256" key="9">
    <source>
        <dbReference type="SAM" id="Phobius"/>
    </source>
</evidence>
<gene>
    <name evidence="10" type="primary">mreD</name>
    <name evidence="10" type="ordered locus">Bfl296</name>
</gene>
<feature type="transmembrane region" description="Helical" evidence="9">
    <location>
        <begin position="12"/>
        <end position="34"/>
    </location>
</feature>
<evidence type="ECO:0000256" key="3">
    <source>
        <dbReference type="ARBA" id="ARBA00022475"/>
    </source>
</evidence>
<dbReference type="Pfam" id="PF04093">
    <property type="entry name" value="MreD"/>
    <property type="match status" value="1"/>
</dbReference>
<dbReference type="EMBL" id="BX248583">
    <property type="protein sequence ID" value="CAD83367.1"/>
    <property type="molecule type" value="Genomic_DNA"/>
</dbReference>
<evidence type="ECO:0000256" key="7">
    <source>
        <dbReference type="ARBA" id="ARBA00023136"/>
    </source>
</evidence>
<dbReference type="PIRSF" id="PIRSF018472">
    <property type="entry name" value="MreD_proteobac"/>
    <property type="match status" value="1"/>
</dbReference>
<feature type="transmembrane region" description="Helical" evidence="9">
    <location>
        <begin position="105"/>
        <end position="128"/>
    </location>
</feature>
<proteinExistence type="inferred from homology"/>
<dbReference type="PANTHER" id="PTHR37484">
    <property type="entry name" value="ROD SHAPE-DETERMINING PROTEIN MRED"/>
    <property type="match status" value="1"/>
</dbReference>
<keyword evidence="11" id="KW-1185">Reference proteome</keyword>
<dbReference type="HOGENOM" id="CLU_119315_0_1_6"/>
<dbReference type="NCBIfam" id="TIGR03426">
    <property type="entry name" value="shape_MreD"/>
    <property type="match status" value="1"/>
</dbReference>
<dbReference type="KEGG" id="bfl:Bfl296"/>
<comment type="similarity">
    <text evidence="2 8">Belongs to the MreD family.</text>
</comment>
<evidence type="ECO:0000313" key="10">
    <source>
        <dbReference type="EMBL" id="CAD83367.1"/>
    </source>
</evidence>
<keyword evidence="3 8" id="KW-1003">Cell membrane</keyword>
<evidence type="ECO:0000256" key="8">
    <source>
        <dbReference type="PIRNR" id="PIRNR018472"/>
    </source>
</evidence>
<evidence type="ECO:0000256" key="6">
    <source>
        <dbReference type="ARBA" id="ARBA00022989"/>
    </source>
</evidence>
<accession>Q7VRC2</accession>
<reference evidence="10 11" key="1">
    <citation type="journal article" date="2003" name="Proc. Natl. Acad. Sci. U.S.A.">
        <title>The genome sequence of Blochmannia floridanus: comparative analysis of reduced genomes.</title>
        <authorList>
            <person name="Gil R."/>
            <person name="Silva F.J."/>
            <person name="Zientz E."/>
            <person name="Delmotte F."/>
            <person name="Gonzalez-Candelas F."/>
            <person name="Latorre A."/>
            <person name="Rausell C."/>
            <person name="Kramerbeek J."/>
            <person name="Gadau J."/>
            <person name="Hoelldobler B."/>
            <person name="van Ham R.C.H.J."/>
            <person name="Gross R."/>
            <person name="Moya A."/>
        </authorList>
    </citation>
    <scope>NUCLEOTIDE SEQUENCE [LARGE SCALE GENOMIC DNA]</scope>
</reference>
<evidence type="ECO:0000256" key="5">
    <source>
        <dbReference type="ARBA" id="ARBA00022960"/>
    </source>
</evidence>
<feature type="transmembrane region" description="Helical" evidence="9">
    <location>
        <begin position="54"/>
        <end position="84"/>
    </location>
</feature>
<comment type="function">
    <text evidence="8">Involved in formation of the rod shape of the cell. May also contribute to regulation of formation of penicillin-binding proteins.</text>
</comment>
<dbReference type="GO" id="GO:0008360">
    <property type="term" value="P:regulation of cell shape"/>
    <property type="evidence" value="ECO:0007669"/>
    <property type="project" value="UniProtKB-UniRule"/>
</dbReference>
<dbReference type="GO" id="GO:0005886">
    <property type="term" value="C:plasma membrane"/>
    <property type="evidence" value="ECO:0007669"/>
    <property type="project" value="UniProtKB-SubCell"/>
</dbReference>